<dbReference type="Pfam" id="PF04952">
    <property type="entry name" value="AstE_AspA_hybrid"/>
    <property type="match status" value="1"/>
</dbReference>
<dbReference type="Gene3D" id="2.20.25.160">
    <property type="match status" value="1"/>
</dbReference>
<evidence type="ECO:0000256" key="3">
    <source>
        <dbReference type="ARBA" id="ARBA00022801"/>
    </source>
</evidence>
<evidence type="ECO:0000256" key="5">
    <source>
        <dbReference type="SAM" id="Phobius"/>
    </source>
</evidence>
<evidence type="ECO:0000313" key="8">
    <source>
        <dbReference type="EMBL" id="CAJ1963171.1"/>
    </source>
</evidence>
<dbReference type="NCBIfam" id="NF002601">
    <property type="entry name" value="PRK02259.1"/>
    <property type="match status" value="1"/>
</dbReference>
<evidence type="ECO:0000313" key="9">
    <source>
        <dbReference type="Proteomes" id="UP001295423"/>
    </source>
</evidence>
<organism evidence="8 9">
    <name type="scientific">Cylindrotheca closterium</name>
    <dbReference type="NCBI Taxonomy" id="2856"/>
    <lineage>
        <taxon>Eukaryota</taxon>
        <taxon>Sar</taxon>
        <taxon>Stramenopiles</taxon>
        <taxon>Ochrophyta</taxon>
        <taxon>Bacillariophyta</taxon>
        <taxon>Bacillariophyceae</taxon>
        <taxon>Bacillariophycidae</taxon>
        <taxon>Bacillariales</taxon>
        <taxon>Bacillariaceae</taxon>
        <taxon>Cylindrotheca</taxon>
    </lineage>
</organism>
<protein>
    <recommendedName>
        <fullName evidence="10">Aspartoacylase</fullName>
    </recommendedName>
</protein>
<dbReference type="AlphaFoldDB" id="A0AAD2G4Z1"/>
<keyword evidence="4" id="KW-0862">Zinc</keyword>
<dbReference type="InterPro" id="IPR050178">
    <property type="entry name" value="AspA/AstE_fam"/>
</dbReference>
<gene>
    <name evidence="8" type="ORF">CYCCA115_LOCUS20036</name>
</gene>
<dbReference type="PANTHER" id="PTHR15162:SF7">
    <property type="entry name" value="SUCCINYLGLUTAMATE DESUCCINYLASE"/>
    <property type="match status" value="1"/>
</dbReference>
<keyword evidence="5" id="KW-1133">Transmembrane helix</keyword>
<evidence type="ECO:0008006" key="10">
    <source>
        <dbReference type="Google" id="ProtNLM"/>
    </source>
</evidence>
<dbReference type="Pfam" id="PF24827">
    <property type="entry name" value="AstE_AspA_cat"/>
    <property type="match status" value="1"/>
</dbReference>
<keyword evidence="2" id="KW-0479">Metal-binding</keyword>
<feature type="domain" description="AstE/AspA barrel-sandwich hybrid" evidence="6">
    <location>
        <begin position="299"/>
        <end position="366"/>
    </location>
</feature>
<keyword evidence="5" id="KW-0472">Membrane</keyword>
<accession>A0AAD2G4Z1</accession>
<keyword evidence="5" id="KW-0812">Transmembrane</keyword>
<reference evidence="8" key="1">
    <citation type="submission" date="2023-08" db="EMBL/GenBank/DDBJ databases">
        <authorList>
            <person name="Audoor S."/>
            <person name="Bilcke G."/>
        </authorList>
    </citation>
    <scope>NUCLEOTIDE SEQUENCE</scope>
</reference>
<dbReference type="PANTHER" id="PTHR15162">
    <property type="entry name" value="ASPARTOACYLASE"/>
    <property type="match status" value="1"/>
</dbReference>
<evidence type="ECO:0000259" key="7">
    <source>
        <dbReference type="Pfam" id="PF24827"/>
    </source>
</evidence>
<dbReference type="Gene3D" id="3.40.630.10">
    <property type="entry name" value="Zn peptidases"/>
    <property type="match status" value="1"/>
</dbReference>
<dbReference type="InterPro" id="IPR055438">
    <property type="entry name" value="AstE_AspA_cat"/>
</dbReference>
<feature type="transmembrane region" description="Helical" evidence="5">
    <location>
        <begin position="21"/>
        <end position="38"/>
    </location>
</feature>
<evidence type="ECO:0000256" key="2">
    <source>
        <dbReference type="ARBA" id="ARBA00022723"/>
    </source>
</evidence>
<name>A0AAD2G4Z1_9STRA</name>
<dbReference type="GO" id="GO:0005829">
    <property type="term" value="C:cytosol"/>
    <property type="evidence" value="ECO:0007669"/>
    <property type="project" value="TreeGrafter"/>
</dbReference>
<dbReference type="SUPFAM" id="SSF53187">
    <property type="entry name" value="Zn-dependent exopeptidases"/>
    <property type="match status" value="1"/>
</dbReference>
<proteinExistence type="predicted"/>
<keyword evidence="3" id="KW-0378">Hydrolase</keyword>
<comment type="caution">
    <text evidence="8">The sequence shown here is derived from an EMBL/GenBank/DDBJ whole genome shotgun (WGS) entry which is preliminary data.</text>
</comment>
<dbReference type="GO" id="GO:0016788">
    <property type="term" value="F:hydrolase activity, acting on ester bonds"/>
    <property type="evidence" value="ECO:0007669"/>
    <property type="project" value="InterPro"/>
</dbReference>
<dbReference type="GO" id="GO:0046872">
    <property type="term" value="F:metal ion binding"/>
    <property type="evidence" value="ECO:0007669"/>
    <property type="project" value="UniProtKB-KW"/>
</dbReference>
<feature type="domain" description="Succinylglutamate desuccinylase/Aspartoacylase catalytic" evidence="7">
    <location>
        <begin position="51"/>
        <end position="260"/>
    </location>
</feature>
<sequence>MSPAASDCHRNQRRLSPNVRTTFLLNLMVVATITTIPYCCNGLSLYKTSPIHRVAVVGGTHGNEYTGVWCIRTIEAQQKELKAQYPSLDIQTILGNEEAHLENKRFIDTDLNREFKCDTLCGVDGDDVVVMEEEEEEEPASREARRAKELDALLGSKCDSDNGSEIDVAIDLHSTTANMGLTLIINEGDELMTQGAAYVVGKCPGAHILMHSIPEREDRPTLSSAAKHGFTIEVGPIPQGLLRHDTVLKTESAMHALLEFFQRKNDGVDVQAELKETYPDGHVPCYRSAPARRDGEISGKITWPCDPVNPNFPALMIHESVQDKDFSLIKVGDPLFVAHDRSVVPYDGSHGDEVYLIFVNEAGYYYASSGTGIGVAITSYYDLQTGMLKEEKENACYTPLP</sequence>
<keyword evidence="9" id="KW-1185">Reference proteome</keyword>
<evidence type="ECO:0000256" key="4">
    <source>
        <dbReference type="ARBA" id="ARBA00022833"/>
    </source>
</evidence>
<comment type="cofactor">
    <cofactor evidence="1">
        <name>Zn(2+)</name>
        <dbReference type="ChEBI" id="CHEBI:29105"/>
    </cofactor>
</comment>
<evidence type="ECO:0000259" key="6">
    <source>
        <dbReference type="Pfam" id="PF04952"/>
    </source>
</evidence>
<evidence type="ECO:0000256" key="1">
    <source>
        <dbReference type="ARBA" id="ARBA00001947"/>
    </source>
</evidence>
<dbReference type="InterPro" id="IPR007036">
    <property type="entry name" value="Aste_AspA_hybrid_dom"/>
</dbReference>
<dbReference type="Proteomes" id="UP001295423">
    <property type="component" value="Unassembled WGS sequence"/>
</dbReference>
<dbReference type="EMBL" id="CAKOGP040002136">
    <property type="protein sequence ID" value="CAJ1963171.1"/>
    <property type="molecule type" value="Genomic_DNA"/>
</dbReference>